<evidence type="ECO:0000313" key="1">
    <source>
        <dbReference type="EMBL" id="CUV31746.1"/>
    </source>
</evidence>
<dbReference type="AlphaFoldDB" id="A0A0S4VAQ6"/>
<dbReference type="Gene3D" id="3.30.10.10">
    <property type="entry name" value="Trypsin Inhibitor V, subunit A"/>
    <property type="match status" value="1"/>
</dbReference>
<reference evidence="1" key="1">
    <citation type="submission" date="2015-10" db="EMBL/GenBank/DDBJ databases">
        <authorList>
            <person name="Gilbert D.G."/>
        </authorList>
    </citation>
    <scope>NUCLEOTIDE SEQUENCE</scope>
    <source>
        <strain evidence="1">Phyl III-seqv23</strain>
    </source>
</reference>
<name>A0A0S4VAQ6_RALSL</name>
<protein>
    <submittedName>
        <fullName evidence="1">Uncharacterized protein</fullName>
    </submittedName>
</protein>
<proteinExistence type="predicted"/>
<gene>
    <name evidence="1" type="ORF">RUN1985_v1_1130003</name>
</gene>
<dbReference type="EMBL" id="LN899824">
    <property type="protein sequence ID" value="CUV31746.1"/>
    <property type="molecule type" value="Genomic_DNA"/>
</dbReference>
<accession>A0A0S4VAQ6</accession>
<sequence>MIMEAMSMSTVWVYKHNGTVQCDSSHKPASLGDTRKTLEAVIGPDNVLSQEERTVPMIQLCGAPTGNVNAYEITDKGWYLLRDGTVGRVGFERWSDESKAHFDGDINIGKVIGALTSRQPQSVQELVGHPLRVYRTGDAVTKDWRPDRVNIETNEGLIVSVWFG</sequence>
<organism evidence="1">
    <name type="scientific">Ralstonia solanacearum</name>
    <name type="common">Pseudomonas solanacearum</name>
    <dbReference type="NCBI Taxonomy" id="305"/>
    <lineage>
        <taxon>Bacteria</taxon>
        <taxon>Pseudomonadati</taxon>
        <taxon>Pseudomonadota</taxon>
        <taxon>Betaproteobacteria</taxon>
        <taxon>Burkholderiales</taxon>
        <taxon>Burkholderiaceae</taxon>
        <taxon>Ralstonia</taxon>
        <taxon>Ralstonia solanacearum species complex</taxon>
    </lineage>
</organism>